<evidence type="ECO:0000259" key="2">
    <source>
        <dbReference type="PROSITE" id="PS51229"/>
    </source>
</evidence>
<comment type="function">
    <text evidence="1">Neddylation of cullins play an essential role in the regulation of SCF-type complexes activity.</text>
</comment>
<name>A0A5A7QZA1_STRAF</name>
<dbReference type="EMBL" id="BKCP01009181">
    <property type="protein sequence ID" value="GER50412.1"/>
    <property type="molecule type" value="Genomic_DNA"/>
</dbReference>
<dbReference type="InterPro" id="IPR014764">
    <property type="entry name" value="DCN-prot"/>
</dbReference>
<dbReference type="OrthoDB" id="286637at2759"/>
<evidence type="ECO:0000313" key="4">
    <source>
        <dbReference type="Proteomes" id="UP000325081"/>
    </source>
</evidence>
<dbReference type="Gene3D" id="1.10.238.10">
    <property type="entry name" value="EF-hand"/>
    <property type="match status" value="1"/>
</dbReference>
<organism evidence="3 4">
    <name type="scientific">Striga asiatica</name>
    <name type="common">Asiatic witchweed</name>
    <name type="synonym">Buchnera asiatica</name>
    <dbReference type="NCBI Taxonomy" id="4170"/>
    <lineage>
        <taxon>Eukaryota</taxon>
        <taxon>Viridiplantae</taxon>
        <taxon>Streptophyta</taxon>
        <taxon>Embryophyta</taxon>
        <taxon>Tracheophyta</taxon>
        <taxon>Spermatophyta</taxon>
        <taxon>Magnoliopsida</taxon>
        <taxon>eudicotyledons</taxon>
        <taxon>Gunneridae</taxon>
        <taxon>Pentapetalae</taxon>
        <taxon>asterids</taxon>
        <taxon>lamiids</taxon>
        <taxon>Lamiales</taxon>
        <taxon>Orobanchaceae</taxon>
        <taxon>Buchnereae</taxon>
        <taxon>Striga</taxon>
    </lineage>
</organism>
<dbReference type="GO" id="GO:0045116">
    <property type="term" value="P:protein neddylation"/>
    <property type="evidence" value="ECO:0007669"/>
    <property type="project" value="TreeGrafter"/>
</dbReference>
<dbReference type="GO" id="GO:0097602">
    <property type="term" value="F:cullin family protein binding"/>
    <property type="evidence" value="ECO:0007669"/>
    <property type="project" value="TreeGrafter"/>
</dbReference>
<gene>
    <name evidence="3" type="ORF">STAS_27719</name>
</gene>
<dbReference type="AlphaFoldDB" id="A0A5A7QZA1"/>
<reference evidence="4" key="1">
    <citation type="journal article" date="2019" name="Curr. Biol.">
        <title>Genome Sequence of Striga asiatica Provides Insight into the Evolution of Plant Parasitism.</title>
        <authorList>
            <person name="Yoshida S."/>
            <person name="Kim S."/>
            <person name="Wafula E.K."/>
            <person name="Tanskanen J."/>
            <person name="Kim Y.M."/>
            <person name="Honaas L."/>
            <person name="Yang Z."/>
            <person name="Spallek T."/>
            <person name="Conn C.E."/>
            <person name="Ichihashi Y."/>
            <person name="Cheong K."/>
            <person name="Cui S."/>
            <person name="Der J.P."/>
            <person name="Gundlach H."/>
            <person name="Jiao Y."/>
            <person name="Hori C."/>
            <person name="Ishida J.K."/>
            <person name="Kasahara H."/>
            <person name="Kiba T."/>
            <person name="Kim M.S."/>
            <person name="Koo N."/>
            <person name="Laohavisit A."/>
            <person name="Lee Y.H."/>
            <person name="Lumba S."/>
            <person name="McCourt P."/>
            <person name="Mortimer J.C."/>
            <person name="Mutuku J.M."/>
            <person name="Nomura T."/>
            <person name="Sasaki-Sekimoto Y."/>
            <person name="Seto Y."/>
            <person name="Wang Y."/>
            <person name="Wakatake T."/>
            <person name="Sakakibara H."/>
            <person name="Demura T."/>
            <person name="Yamaguchi S."/>
            <person name="Yoneyama K."/>
            <person name="Manabe R.I."/>
            <person name="Nelson D.C."/>
            <person name="Schulman A.H."/>
            <person name="Timko M.P."/>
            <person name="dePamphilis C.W."/>
            <person name="Choi D."/>
            <person name="Shirasu K."/>
        </authorList>
    </citation>
    <scope>NUCLEOTIDE SEQUENCE [LARGE SCALE GENOMIC DNA]</scope>
    <source>
        <strain evidence="4">cv. UVA1</strain>
    </source>
</reference>
<dbReference type="GO" id="GO:0031624">
    <property type="term" value="F:ubiquitin conjugating enzyme binding"/>
    <property type="evidence" value="ECO:0007669"/>
    <property type="project" value="TreeGrafter"/>
</dbReference>
<proteinExistence type="predicted"/>
<comment type="caution">
    <text evidence="3">The sequence shown here is derived from an EMBL/GenBank/DDBJ whole genome shotgun (WGS) entry which is preliminary data.</text>
</comment>
<dbReference type="PROSITE" id="PS51229">
    <property type="entry name" value="DCUN1"/>
    <property type="match status" value="1"/>
</dbReference>
<dbReference type="PANTHER" id="PTHR12281:SF25">
    <property type="entry name" value="DEFECTIVE IN CULLIN NEDDYLATION PROTEIN"/>
    <property type="match status" value="1"/>
</dbReference>
<accession>A0A5A7QZA1</accession>
<dbReference type="Proteomes" id="UP000325081">
    <property type="component" value="Unassembled WGS sequence"/>
</dbReference>
<keyword evidence="4" id="KW-1185">Reference proteome</keyword>
<sequence length="175" mass="20221">ILHHHRAAPHLAALCRRTHHHRHPLPAHFPTPCLFLCLSAPTSSEPASRATPLPPILTRCRFSSSAATKAVFSRPEGIEALCLDLEVDYTDIKILILAWKMNAQKQGYFTQDEWRRGLKALRVDNIKKLKKSLPELKKEIQSDYKVMNMDQWKNFLRFCEEISFPDLRNYDTCEA</sequence>
<feature type="domain" description="DCUN1" evidence="2">
    <location>
        <begin position="48"/>
        <end position="175"/>
    </location>
</feature>
<protein>
    <recommendedName>
        <fullName evidence="1">Defective in cullin neddylation protein</fullName>
    </recommendedName>
</protein>
<dbReference type="PANTHER" id="PTHR12281">
    <property type="entry name" value="RP42 RELATED"/>
    <property type="match status" value="1"/>
</dbReference>
<dbReference type="InterPro" id="IPR005176">
    <property type="entry name" value="PONY_dom"/>
</dbReference>
<dbReference type="GO" id="GO:0032182">
    <property type="term" value="F:ubiquitin-like protein binding"/>
    <property type="evidence" value="ECO:0007669"/>
    <property type="project" value="TreeGrafter"/>
</dbReference>
<feature type="non-terminal residue" evidence="3">
    <location>
        <position position="1"/>
    </location>
</feature>
<evidence type="ECO:0000313" key="3">
    <source>
        <dbReference type="EMBL" id="GER50412.1"/>
    </source>
</evidence>
<dbReference type="GO" id="GO:0000151">
    <property type="term" value="C:ubiquitin ligase complex"/>
    <property type="evidence" value="ECO:0007669"/>
    <property type="project" value="TreeGrafter"/>
</dbReference>
<evidence type="ECO:0000256" key="1">
    <source>
        <dbReference type="RuleBase" id="RU410713"/>
    </source>
</evidence>